<dbReference type="PANTHER" id="PTHR11360:SF293">
    <property type="entry name" value="HERMES, ISOFORM A"/>
    <property type="match status" value="1"/>
</dbReference>
<feature type="domain" description="Major facilitator superfamily (MFS) profile" evidence="4">
    <location>
        <begin position="494"/>
        <end position="680"/>
    </location>
</feature>
<evidence type="ECO:0000313" key="6">
    <source>
        <dbReference type="Proteomes" id="UP001154329"/>
    </source>
</evidence>
<dbReference type="GO" id="GO:0016020">
    <property type="term" value="C:membrane"/>
    <property type="evidence" value="ECO:0007669"/>
    <property type="project" value="UniProtKB-SubCell"/>
</dbReference>
<dbReference type="Proteomes" id="UP001154329">
    <property type="component" value="Chromosome 1"/>
</dbReference>
<feature type="transmembrane region" description="Helical" evidence="3">
    <location>
        <begin position="621"/>
        <end position="643"/>
    </location>
</feature>
<feature type="transmembrane region" description="Helical" evidence="3">
    <location>
        <begin position="132"/>
        <end position="157"/>
    </location>
</feature>
<proteinExistence type="predicted"/>
<comment type="subcellular location">
    <subcellularLocation>
        <location evidence="1">Membrane</location>
        <topology evidence="1">Multi-pass membrane protein</topology>
    </subcellularLocation>
</comment>
<feature type="transmembrane region" description="Helical" evidence="3">
    <location>
        <begin position="106"/>
        <end position="126"/>
    </location>
</feature>
<dbReference type="Pfam" id="PF07690">
    <property type="entry name" value="MFS_1"/>
    <property type="match status" value="2"/>
</dbReference>
<dbReference type="FunFam" id="1.20.1250.20:FF:000320">
    <property type="entry name" value="Monocarboxylate transporter"/>
    <property type="match status" value="1"/>
</dbReference>
<organism evidence="5 6">
    <name type="scientific">Aphis gossypii</name>
    <name type="common">Cotton aphid</name>
    <dbReference type="NCBI Taxonomy" id="80765"/>
    <lineage>
        <taxon>Eukaryota</taxon>
        <taxon>Metazoa</taxon>
        <taxon>Ecdysozoa</taxon>
        <taxon>Arthropoda</taxon>
        <taxon>Hexapoda</taxon>
        <taxon>Insecta</taxon>
        <taxon>Pterygota</taxon>
        <taxon>Neoptera</taxon>
        <taxon>Paraneoptera</taxon>
        <taxon>Hemiptera</taxon>
        <taxon>Sternorrhyncha</taxon>
        <taxon>Aphidomorpha</taxon>
        <taxon>Aphidoidea</taxon>
        <taxon>Aphididae</taxon>
        <taxon>Aphidini</taxon>
        <taxon>Aphis</taxon>
        <taxon>Aphis</taxon>
    </lineage>
</organism>
<dbReference type="InterPro" id="IPR011701">
    <property type="entry name" value="MFS"/>
</dbReference>
<dbReference type="PROSITE" id="PS50850">
    <property type="entry name" value="MFS"/>
    <property type="match status" value="1"/>
</dbReference>
<accession>A0A9P0NC33</accession>
<keyword evidence="3" id="KW-0812">Transmembrane</keyword>
<feature type="transmembrane region" description="Helical" evidence="3">
    <location>
        <begin position="483"/>
        <end position="509"/>
    </location>
</feature>
<dbReference type="PANTHER" id="PTHR11360">
    <property type="entry name" value="MONOCARBOXYLATE TRANSPORTER"/>
    <property type="match status" value="1"/>
</dbReference>
<reference evidence="5" key="1">
    <citation type="submission" date="2022-02" db="EMBL/GenBank/DDBJ databases">
        <authorList>
            <person name="King R."/>
        </authorList>
    </citation>
    <scope>NUCLEOTIDE SEQUENCE</scope>
</reference>
<evidence type="ECO:0000259" key="4">
    <source>
        <dbReference type="PROSITE" id="PS50850"/>
    </source>
</evidence>
<evidence type="ECO:0000256" key="1">
    <source>
        <dbReference type="ARBA" id="ARBA00004141"/>
    </source>
</evidence>
<evidence type="ECO:0000313" key="5">
    <source>
        <dbReference type="EMBL" id="CAH1716165.1"/>
    </source>
</evidence>
<feature type="transmembrane region" description="Helical" evidence="3">
    <location>
        <begin position="583"/>
        <end position="609"/>
    </location>
</feature>
<keyword evidence="3" id="KW-1133">Transmembrane helix</keyword>
<dbReference type="EMBL" id="OU899034">
    <property type="protein sequence ID" value="CAH1716165.1"/>
    <property type="molecule type" value="Genomic_DNA"/>
</dbReference>
<protein>
    <recommendedName>
        <fullName evidence="4">Major facilitator superfamily (MFS) profile domain-containing protein</fullName>
    </recommendedName>
</protein>
<dbReference type="InterPro" id="IPR050327">
    <property type="entry name" value="Proton-linked_MCT"/>
</dbReference>
<feature type="transmembrane region" description="Helical" evidence="3">
    <location>
        <begin position="560"/>
        <end position="577"/>
    </location>
</feature>
<name>A0A9P0NC33_APHGO</name>
<feature type="transmembrane region" description="Helical" evidence="3">
    <location>
        <begin position="655"/>
        <end position="673"/>
    </location>
</feature>
<feature type="transmembrane region" description="Helical" evidence="3">
    <location>
        <begin position="37"/>
        <end position="56"/>
    </location>
</feature>
<dbReference type="InterPro" id="IPR036259">
    <property type="entry name" value="MFS_trans_sf"/>
</dbReference>
<feature type="transmembrane region" description="Helical" evidence="3">
    <location>
        <begin position="164"/>
        <end position="184"/>
    </location>
</feature>
<dbReference type="AlphaFoldDB" id="A0A9P0NC33"/>
<keyword evidence="3" id="KW-0472">Membrane</keyword>
<evidence type="ECO:0000256" key="3">
    <source>
        <dbReference type="SAM" id="Phobius"/>
    </source>
</evidence>
<dbReference type="Gene3D" id="1.20.1250.20">
    <property type="entry name" value="MFS general substrate transporter like domains"/>
    <property type="match status" value="2"/>
</dbReference>
<gene>
    <name evidence="5" type="ORF">APHIGO_LOCUS3452</name>
</gene>
<feature type="region of interest" description="Disordered" evidence="2">
    <location>
        <begin position="1"/>
        <end position="20"/>
    </location>
</feature>
<feature type="transmembrane region" description="Helical" evidence="3">
    <location>
        <begin position="529"/>
        <end position="548"/>
    </location>
</feature>
<dbReference type="InterPro" id="IPR020846">
    <property type="entry name" value="MFS_dom"/>
</dbReference>
<feature type="transmembrane region" description="Helical" evidence="3">
    <location>
        <begin position="196"/>
        <end position="214"/>
    </location>
</feature>
<dbReference type="GO" id="GO:0008028">
    <property type="term" value="F:monocarboxylic acid transmembrane transporter activity"/>
    <property type="evidence" value="ECO:0007669"/>
    <property type="project" value="TreeGrafter"/>
</dbReference>
<dbReference type="SUPFAM" id="SSF103473">
    <property type="entry name" value="MFS general substrate transporter"/>
    <property type="match status" value="1"/>
</dbReference>
<evidence type="ECO:0000256" key="2">
    <source>
        <dbReference type="SAM" id="MobiDB-lite"/>
    </source>
</evidence>
<sequence>MSLKKKPKEDDHEALAGEEEAVTESQNYVLVPPDGGWGWLVLLGSTLVNMLIPGTLKSFGVLFVEFTEAFHASETAASWIPAICYFLYCSLGPVSSYLSSIYSYRTVTLIGGTLASLGLMLCYFADSITFLYFSYGMMFGCGAGLAFPPGIFIVTSYFVKYRGFANGVAISGSCLGSMFLPPFLGYLIDNYGYKDVVLILGALTLNVWVGAMLYHPVEQHMVKRYVDECECGDDGLDSGGEADAAAAAASSVSLAVAAAAANSVTAGKSLTELHRCSGDDDDDDGRHLETVSLLAQNLNGYVIVNELNASSVKVPTDDRYLLAGGGVAVIAAVNSKSANCGGGGTDSLKSLQAFSSCGLLRTTSGGATDHMQLQHHNLHYQHQHCNLQAPAFRGGANGSSSLSSLRYVSTPFHGSTLVSLYEDSQPKKKQQQQRRRRRRSNNKRNNNKCGGGGKRHERSPSVSSERTERDGGERTSFRRRKTVAGALQLLSDPLFIVILVSNATTAIGYTNSAILLPSYAISIGHDKSSSQYLLSVVAVLDLVGRVGGSTLSDWIRLDKRYYYLGGLVLSGVSLFALPFADDYPTMCCACAAFGLGSGVVVGITAVIMVDMLGEERLSSSYGISLFCNGLVQLIGPPVAGYIFETIGSYRPVFHGMGVILLFGASTWLVTPFLKKNHHRH</sequence>
<keyword evidence="6" id="KW-1185">Reference proteome</keyword>
<feature type="compositionally biased region" description="Basic residues" evidence="2">
    <location>
        <begin position="427"/>
        <end position="446"/>
    </location>
</feature>
<reference evidence="5" key="2">
    <citation type="submission" date="2022-10" db="EMBL/GenBank/DDBJ databases">
        <authorList>
            <consortium name="ENA_rothamsted_submissions"/>
            <consortium name="culmorum"/>
            <person name="King R."/>
        </authorList>
    </citation>
    <scope>NUCLEOTIDE SEQUENCE</scope>
</reference>
<feature type="compositionally biased region" description="Basic and acidic residues" evidence="2">
    <location>
        <begin position="465"/>
        <end position="476"/>
    </location>
</feature>
<feature type="transmembrane region" description="Helical" evidence="3">
    <location>
        <begin position="76"/>
        <end position="94"/>
    </location>
</feature>
<feature type="region of interest" description="Disordered" evidence="2">
    <location>
        <begin position="418"/>
        <end position="477"/>
    </location>
</feature>